<evidence type="ECO:0000256" key="2">
    <source>
        <dbReference type="ARBA" id="ARBA00022676"/>
    </source>
</evidence>
<dbReference type="RefSeq" id="WP_284056390.1">
    <property type="nucleotide sequence ID" value="NZ_JAMSLR010000003.1"/>
</dbReference>
<dbReference type="InterPro" id="IPR021828">
    <property type="entry name" value="GlgE_dom_N/S"/>
</dbReference>
<feature type="site" description="Transition state stabilizer" evidence="6">
    <location>
        <position position="481"/>
    </location>
</feature>
<dbReference type="Proteomes" id="UP001165306">
    <property type="component" value="Unassembled WGS sequence"/>
</dbReference>
<dbReference type="Gene3D" id="1.20.58.80">
    <property type="entry name" value="Phosphotransferase system, lactose/cellobiose-type IIA subunit"/>
    <property type="match status" value="1"/>
</dbReference>
<gene>
    <name evidence="6" type="primary">glgE</name>
    <name evidence="8" type="ORF">NET02_05570</name>
</gene>
<dbReference type="PANTHER" id="PTHR47786:SF2">
    <property type="entry name" value="GLYCOSYL HYDROLASE FAMILY 13 CATALYTIC DOMAIN-CONTAINING PROTEIN"/>
    <property type="match status" value="1"/>
</dbReference>
<keyword evidence="9" id="KW-1185">Reference proteome</keyword>
<comment type="subunit">
    <text evidence="1 6">Homodimer.</text>
</comment>
<dbReference type="InterPro" id="IPR026585">
    <property type="entry name" value="GlgE"/>
</dbReference>
<dbReference type="PANTHER" id="PTHR47786">
    <property type="entry name" value="ALPHA-1,4-GLUCAN:MALTOSE-1-PHOSPHATE MALTOSYLTRANSFERASE"/>
    <property type="match status" value="1"/>
</dbReference>
<dbReference type="InterPro" id="IPR049171">
    <property type="entry name" value="GLGE_C"/>
</dbReference>
<feature type="active site" description="Nucleophile" evidence="6">
    <location>
        <position position="394"/>
    </location>
</feature>
<dbReference type="EC" id="2.4.99.16" evidence="6"/>
<comment type="similarity">
    <text evidence="6">Belongs to the glycosyl hydrolase 13 family. GlgE subfamily.</text>
</comment>
<dbReference type="Pfam" id="PF21702">
    <property type="entry name" value="GLGE_C"/>
    <property type="match status" value="1"/>
</dbReference>
<dbReference type="HAMAP" id="MF_02124">
    <property type="entry name" value="GlgE"/>
    <property type="match status" value="1"/>
</dbReference>
<dbReference type="Gene3D" id="3.20.20.80">
    <property type="entry name" value="Glycosidases"/>
    <property type="match status" value="1"/>
</dbReference>
<dbReference type="GO" id="GO:0004553">
    <property type="term" value="F:hydrolase activity, hydrolyzing O-glycosyl compounds"/>
    <property type="evidence" value="ECO:0007669"/>
    <property type="project" value="InterPro"/>
</dbReference>
<dbReference type="EMBL" id="JAMSLR010000003">
    <property type="protein sequence ID" value="MCM8748607.1"/>
    <property type="molecule type" value="Genomic_DNA"/>
</dbReference>
<dbReference type="Gene3D" id="2.60.40.10">
    <property type="entry name" value="Immunoglobulins"/>
    <property type="match status" value="1"/>
</dbReference>
<dbReference type="InterPro" id="IPR013783">
    <property type="entry name" value="Ig-like_fold"/>
</dbReference>
<feature type="binding site" evidence="6">
    <location>
        <position position="263"/>
    </location>
    <ligand>
        <name>alpha-maltose 1-phosphate</name>
        <dbReference type="ChEBI" id="CHEBI:63576"/>
    </ligand>
</feature>
<dbReference type="AlphaFoldDB" id="A0AA42B9N4"/>
<feature type="binding site" evidence="6">
    <location>
        <position position="395"/>
    </location>
    <ligand>
        <name>alpha-maltose 1-phosphate</name>
        <dbReference type="ChEBI" id="CHEBI:63576"/>
    </ligand>
</feature>
<evidence type="ECO:0000256" key="3">
    <source>
        <dbReference type="ARBA" id="ARBA00022679"/>
    </source>
</evidence>
<evidence type="ECO:0000256" key="5">
    <source>
        <dbReference type="ARBA" id="ARBA00048735"/>
    </source>
</evidence>
<organism evidence="8 9">
    <name type="scientific">Thermalbibacter longus</name>
    <dbReference type="NCBI Taxonomy" id="2951981"/>
    <lineage>
        <taxon>Bacteria</taxon>
        <taxon>Pseudomonadati</taxon>
        <taxon>Thermomicrobiota</taxon>
        <taxon>Thermomicrobia</taxon>
        <taxon>Thermomicrobiales</taxon>
        <taxon>Thermomicrobiaceae</taxon>
        <taxon>Thermalbibacter</taxon>
    </lineage>
</organism>
<evidence type="ECO:0000256" key="6">
    <source>
        <dbReference type="HAMAP-Rule" id="MF_02124"/>
    </source>
</evidence>
<accession>A0AA42B9N4</accession>
<dbReference type="GO" id="GO:0016758">
    <property type="term" value="F:hexosyltransferase activity"/>
    <property type="evidence" value="ECO:0007669"/>
    <property type="project" value="UniProtKB-UniRule"/>
</dbReference>
<sequence>MQSVAEVLRNRAISAEQFPAEGRQRVVIERLSPEIDCGLFAIKRTISEPVVVEADIFADGHDAVSAVLRFRHLRQPDWDEAPMTLVENDRWRGTFTVMELGTYEYTVLAWVDRYQTWARDLRKRLQAEQDVSVDLLIGAELIEAAAARAGEADGELLRSYAARLREGQEHAELALEPELAELMARYDDRPFASQYQRTLRVTVDRERARFSTWYEMFPRSCAPEPGRHGTFRDCEARLPYIAGMGFDVLYLPPIHPIGRTNRKGRNNTLVAGPDDPGSPWAIGAGDGGHDAINPALGTLDDFRRFVERAQQLGIEVALDLAFQCSPDHPYVRQHPEWFRRRPDGTVQYAENPPKKYQDIYPFDFETEHWRELWDELKRVVLFWVQQGIRIFRVDNPHTKPFRFWEWLIAEIKRDFPETIFLSEAFTRPKVMYHLAKLGFTQSYTYFAWRNTKWELEQYFTELTQTEVREYFRPNLWPNTPDILTEYLQHGGRPSFIARLVLAATLGASYGIYGPAFELCEHVPLAPGSEEYLNSEKYEIRYWDLEAPHSLAPLIARVNRIRRENPALQRDWNLRFHPVDNPELIAYTKTTDDLSNVILTVVNLDPYHTQSGWVTLPLEDLNVDPLHPYQVHDLLSDSRYLWHGSTNYVELNPQILPAHIFRLRRRVRTEHDFEYYL</sequence>
<proteinExistence type="inferred from homology"/>
<dbReference type="GO" id="GO:0030979">
    <property type="term" value="P:alpha-glucan biosynthetic process"/>
    <property type="evidence" value="ECO:0007669"/>
    <property type="project" value="UniProtKB-UniRule"/>
</dbReference>
<evidence type="ECO:0000256" key="4">
    <source>
        <dbReference type="ARBA" id="ARBA00023277"/>
    </source>
</evidence>
<feature type="active site" description="Proton donor" evidence="6">
    <location>
        <position position="423"/>
    </location>
</feature>
<dbReference type="SUPFAM" id="SSF51445">
    <property type="entry name" value="(Trans)glycosidases"/>
    <property type="match status" value="1"/>
</dbReference>
<dbReference type="Gene3D" id="2.60.40.1180">
    <property type="entry name" value="Golgi alpha-mannosidase II"/>
    <property type="match status" value="1"/>
</dbReference>
<keyword evidence="3 6" id="KW-0808">Transferase</keyword>
<dbReference type="InterPro" id="IPR017853">
    <property type="entry name" value="GH"/>
</dbReference>
<feature type="binding site" evidence="6">
    <location>
        <begin position="536"/>
        <end position="537"/>
    </location>
    <ligand>
        <name>alpha-maltose 1-phosphate</name>
        <dbReference type="ChEBI" id="CHEBI:63576"/>
    </ligand>
</feature>
<dbReference type="InterPro" id="IPR013780">
    <property type="entry name" value="Glyco_hydro_b"/>
</dbReference>
<feature type="binding site" evidence="6">
    <location>
        <position position="358"/>
    </location>
    <ligand>
        <name>alpha-maltose 1-phosphate</name>
        <dbReference type="ChEBI" id="CHEBI:63576"/>
    </ligand>
</feature>
<evidence type="ECO:0000259" key="7">
    <source>
        <dbReference type="SMART" id="SM00642"/>
    </source>
</evidence>
<dbReference type="Pfam" id="PF00128">
    <property type="entry name" value="Alpha-amylase"/>
    <property type="match status" value="1"/>
</dbReference>
<evidence type="ECO:0000256" key="1">
    <source>
        <dbReference type="ARBA" id="ARBA00011738"/>
    </source>
</evidence>
<comment type="catalytic activity">
    <reaction evidence="5 6">
        <text>alpha-maltose 1-phosphate + [(1-&gt;4)-alpha-D-glucosyl](n) = [(1-&gt;4)-alpha-D-glucosyl](n+2) + phosphate</text>
        <dbReference type="Rhea" id="RHEA:42692"/>
        <dbReference type="Rhea" id="RHEA-COMP:9584"/>
        <dbReference type="Rhea" id="RHEA-COMP:10183"/>
        <dbReference type="ChEBI" id="CHEBI:15444"/>
        <dbReference type="ChEBI" id="CHEBI:43474"/>
        <dbReference type="ChEBI" id="CHEBI:63576"/>
        <dbReference type="EC" id="2.4.99.16"/>
    </reaction>
</comment>
<feature type="binding site" evidence="6">
    <location>
        <position position="323"/>
    </location>
    <ligand>
        <name>alpha-maltose 1-phosphate</name>
        <dbReference type="ChEBI" id="CHEBI:63576"/>
    </ligand>
</feature>
<dbReference type="Pfam" id="PF11896">
    <property type="entry name" value="GlgE_dom_N_S"/>
    <property type="match status" value="1"/>
</dbReference>
<reference evidence="8" key="1">
    <citation type="submission" date="2022-06" db="EMBL/GenBank/DDBJ databases">
        <title>CFH 74404 Thermomicrobiaceae sp.</title>
        <authorList>
            <person name="Ming H."/>
            <person name="Li W.-J."/>
            <person name="Zhao Z."/>
        </authorList>
    </citation>
    <scope>NUCLEOTIDE SEQUENCE</scope>
    <source>
        <strain evidence="8">CFH 74404</strain>
    </source>
</reference>
<keyword evidence="2 6" id="KW-0328">Glycosyltransferase</keyword>
<dbReference type="SMART" id="SM00642">
    <property type="entry name" value="Aamy"/>
    <property type="match status" value="1"/>
</dbReference>
<evidence type="ECO:0000313" key="8">
    <source>
        <dbReference type="EMBL" id="MCM8748607.1"/>
    </source>
</evidence>
<protein>
    <recommendedName>
        <fullName evidence="6">Alpha-1,4-glucan:maltose-1-phosphate maltosyltransferase</fullName>
        <shortName evidence="6">GMPMT</shortName>
        <ecNumber evidence="6">2.4.99.16</ecNumber>
    </recommendedName>
    <alternativeName>
        <fullName evidence="6">(1-&gt;4)-alpha-D-glucan:maltose-1-phosphate alpha-D-maltosyltransferase</fullName>
    </alternativeName>
</protein>
<comment type="caution">
    <text evidence="8">The sequence shown here is derived from an EMBL/GenBank/DDBJ whole genome shotgun (WGS) entry which is preliminary data.</text>
</comment>
<dbReference type="InterPro" id="IPR006047">
    <property type="entry name" value="GH13_cat_dom"/>
</dbReference>
<dbReference type="CDD" id="cd11344">
    <property type="entry name" value="AmyAc_GlgE_like"/>
    <property type="match status" value="1"/>
</dbReference>
<evidence type="ECO:0000313" key="9">
    <source>
        <dbReference type="Proteomes" id="UP001165306"/>
    </source>
</evidence>
<keyword evidence="4 6" id="KW-0119">Carbohydrate metabolism</keyword>
<comment type="function">
    <text evidence="6">Maltosyltransferase that uses maltose 1-phosphate (M1P) as the sugar donor to elongate linear or branched alpha-(1-&gt;4)-glucans. Is involved in a branched alpha-glucan biosynthetic pathway from trehalose, together with TreS, Mak and GlgB.</text>
</comment>
<feature type="domain" description="Glycosyl hydrolase family 13 catalytic" evidence="7">
    <location>
        <begin position="211"/>
        <end position="561"/>
    </location>
</feature>
<name>A0AA42B9N4_9BACT</name>